<feature type="binding site" evidence="1">
    <location>
        <position position="116"/>
    </location>
    <ligand>
        <name>L-histidine</name>
        <dbReference type="ChEBI" id="CHEBI:57595"/>
    </ligand>
</feature>
<keyword evidence="4" id="KW-1185">Reference proteome</keyword>
<evidence type="ECO:0000313" key="4">
    <source>
        <dbReference type="Proteomes" id="UP000238801"/>
    </source>
</evidence>
<dbReference type="RefSeq" id="WP_106160313.1">
    <property type="nucleotide sequence ID" value="NZ_PVTT01000002.1"/>
</dbReference>
<evidence type="ECO:0000313" key="3">
    <source>
        <dbReference type="EMBL" id="PRY92632.1"/>
    </source>
</evidence>
<feature type="binding site" evidence="1">
    <location>
        <begin position="72"/>
        <end position="74"/>
    </location>
    <ligand>
        <name>L-histidine</name>
        <dbReference type="ChEBI" id="CHEBI:57595"/>
    </ligand>
</feature>
<sequence>MALEVRPEEPSSALRAEAERVAALFAARGAEPFETSVLQPAGPLLDLYGEDIRARAFVTADPLRGETMLRPDFTVPLVRDHVAGGRGAARYAYAGEVFRRQEVPGRAREYVQVGFELFGGGVEADAEAFGAVAEAVGGAAAPVIGDIGLLLAAVRGLETSPRRRAALLRHVWRPARFRALLARYAERPPMPGPAGAAEEIGARSRAEVEARRAAMEADAAVPPLAPGQVAPLEALIALRGRAGDALEAAGRLDAPGLAPAVERLAARLDAMGARDLPFEATLGRASMEYYDGFTFVFAAKGGPPVATGGRYDALVRAMGGDVPAVGGVVRPAALVGAGTC</sequence>
<evidence type="ECO:0000259" key="2">
    <source>
        <dbReference type="Pfam" id="PF13393"/>
    </source>
</evidence>
<protein>
    <submittedName>
        <fullName evidence="3">ATP phosphoribosyltransferase regulatory subunit</fullName>
    </submittedName>
</protein>
<accession>A0A2T0X103</accession>
<dbReference type="EMBL" id="PVTT01000002">
    <property type="protein sequence ID" value="PRY92632.1"/>
    <property type="molecule type" value="Genomic_DNA"/>
</dbReference>
<feature type="binding site" evidence="1">
    <location>
        <position position="99"/>
    </location>
    <ligand>
        <name>L-histidine</name>
        <dbReference type="ChEBI" id="CHEBI:57595"/>
    </ligand>
</feature>
<dbReference type="NCBIfam" id="NF008952">
    <property type="entry name" value="PRK12295.1-5"/>
    <property type="match status" value="1"/>
</dbReference>
<dbReference type="AlphaFoldDB" id="A0A2T0X103"/>
<dbReference type="GO" id="GO:0016757">
    <property type="term" value="F:glycosyltransferase activity"/>
    <property type="evidence" value="ECO:0007669"/>
    <property type="project" value="UniProtKB-KW"/>
</dbReference>
<feature type="binding site" evidence="1">
    <location>
        <begin position="289"/>
        <end position="290"/>
    </location>
    <ligand>
        <name>L-histidine</name>
        <dbReference type="ChEBI" id="CHEBI:57595"/>
    </ligand>
</feature>
<name>A0A2T0X103_9RHOB</name>
<reference evidence="3 4" key="1">
    <citation type="submission" date="2018-03" db="EMBL/GenBank/DDBJ databases">
        <title>Genomic Encyclopedia of Archaeal and Bacterial Type Strains, Phase II (KMG-II): from individual species to whole genera.</title>
        <authorList>
            <person name="Goeker M."/>
        </authorList>
    </citation>
    <scope>NUCLEOTIDE SEQUENCE [LARGE SCALE GENOMIC DNA]</scope>
    <source>
        <strain evidence="3 4">DSM 29318</strain>
    </source>
</reference>
<feature type="binding site" evidence="1">
    <location>
        <position position="112"/>
    </location>
    <ligand>
        <name>L-histidine</name>
        <dbReference type="ChEBI" id="CHEBI:57595"/>
    </ligand>
</feature>
<dbReference type="InterPro" id="IPR004516">
    <property type="entry name" value="HisRS/HisZ"/>
</dbReference>
<dbReference type="Proteomes" id="UP000238801">
    <property type="component" value="Unassembled WGS sequence"/>
</dbReference>
<dbReference type="InterPro" id="IPR041715">
    <property type="entry name" value="HisRS-like_core"/>
</dbReference>
<keyword evidence="3" id="KW-0808">Transferase</keyword>
<dbReference type="GO" id="GO:0005737">
    <property type="term" value="C:cytoplasm"/>
    <property type="evidence" value="ECO:0007669"/>
    <property type="project" value="InterPro"/>
</dbReference>
<dbReference type="SUPFAM" id="SSF55681">
    <property type="entry name" value="Class II aaRS and biotin synthetases"/>
    <property type="match status" value="1"/>
</dbReference>
<evidence type="ECO:0000256" key="1">
    <source>
        <dbReference type="PIRSR" id="PIRSR001549-1"/>
    </source>
</evidence>
<dbReference type="Pfam" id="PF13393">
    <property type="entry name" value="tRNA-synt_His"/>
    <property type="match status" value="1"/>
</dbReference>
<dbReference type="Gene3D" id="3.30.930.10">
    <property type="entry name" value="Bira Bifunctional Protein, Domain 2"/>
    <property type="match status" value="1"/>
</dbReference>
<gene>
    <name evidence="3" type="ORF">BCF33_1483</name>
</gene>
<keyword evidence="3" id="KW-0328">Glycosyltransferase</keyword>
<dbReference type="InterPro" id="IPR045864">
    <property type="entry name" value="aa-tRNA-synth_II/BPL/LPL"/>
</dbReference>
<feature type="domain" description="Class II Histidinyl-tRNA synthetase (HisRS)-like catalytic core" evidence="2">
    <location>
        <begin position="12"/>
        <end position="331"/>
    </location>
</feature>
<organism evidence="3 4">
    <name type="scientific">Hasllibacter halocynthiae</name>
    <dbReference type="NCBI Taxonomy" id="595589"/>
    <lineage>
        <taxon>Bacteria</taxon>
        <taxon>Pseudomonadati</taxon>
        <taxon>Pseudomonadota</taxon>
        <taxon>Alphaproteobacteria</taxon>
        <taxon>Rhodobacterales</taxon>
        <taxon>Roseobacteraceae</taxon>
        <taxon>Hasllibacter</taxon>
    </lineage>
</organism>
<dbReference type="PIRSF" id="PIRSF001549">
    <property type="entry name" value="His-tRNA_synth"/>
    <property type="match status" value="1"/>
</dbReference>
<comment type="caution">
    <text evidence="3">The sequence shown here is derived from an EMBL/GenBank/DDBJ whole genome shotgun (WGS) entry which is preliminary data.</text>
</comment>
<proteinExistence type="predicted"/>
<dbReference type="OrthoDB" id="9797914at2"/>
<dbReference type="PANTHER" id="PTHR11476:SF7">
    <property type="entry name" value="HISTIDINE--TRNA LIGASE"/>
    <property type="match status" value="1"/>
</dbReference>
<dbReference type="PANTHER" id="PTHR11476">
    <property type="entry name" value="HISTIDYL-TRNA SYNTHETASE"/>
    <property type="match status" value="1"/>
</dbReference>